<dbReference type="Proteomes" id="UP000717696">
    <property type="component" value="Unassembled WGS sequence"/>
</dbReference>
<keyword evidence="1" id="KW-0812">Transmembrane</keyword>
<evidence type="ECO:0000313" key="2">
    <source>
        <dbReference type="EMBL" id="KAH7146713.1"/>
    </source>
</evidence>
<dbReference type="EMBL" id="JAGMUU010000008">
    <property type="protein sequence ID" value="KAH7146713.1"/>
    <property type="molecule type" value="Genomic_DNA"/>
</dbReference>
<protein>
    <submittedName>
        <fullName evidence="2">Uncharacterized protein</fullName>
    </submittedName>
</protein>
<keyword evidence="1" id="KW-1133">Transmembrane helix</keyword>
<evidence type="ECO:0000313" key="3">
    <source>
        <dbReference type="Proteomes" id="UP000717696"/>
    </source>
</evidence>
<dbReference type="OrthoDB" id="5220781at2759"/>
<name>A0A9P9EY24_9HYPO</name>
<reference evidence="2" key="1">
    <citation type="journal article" date="2021" name="Nat. Commun.">
        <title>Genetic determinants of endophytism in the Arabidopsis root mycobiome.</title>
        <authorList>
            <person name="Mesny F."/>
            <person name="Miyauchi S."/>
            <person name="Thiergart T."/>
            <person name="Pickel B."/>
            <person name="Atanasova L."/>
            <person name="Karlsson M."/>
            <person name="Huettel B."/>
            <person name="Barry K.W."/>
            <person name="Haridas S."/>
            <person name="Chen C."/>
            <person name="Bauer D."/>
            <person name="Andreopoulos W."/>
            <person name="Pangilinan J."/>
            <person name="LaButti K."/>
            <person name="Riley R."/>
            <person name="Lipzen A."/>
            <person name="Clum A."/>
            <person name="Drula E."/>
            <person name="Henrissat B."/>
            <person name="Kohler A."/>
            <person name="Grigoriev I.V."/>
            <person name="Martin F.M."/>
            <person name="Hacquard S."/>
        </authorList>
    </citation>
    <scope>NUCLEOTIDE SEQUENCE</scope>
    <source>
        <strain evidence="2">MPI-CAGE-AT-0021</strain>
    </source>
</reference>
<sequence>MTVFNLIFILSYLLPYLMYVLRYTARMERKYKVSKTVVGHGLDFVNSIGKQSVSLTETMCQMNDGKFGQALLEAFIWTVDGAAQGISDEFGEGLSIVETRSTV</sequence>
<organism evidence="2 3">
    <name type="scientific">Dactylonectria estremocensis</name>
    <dbReference type="NCBI Taxonomy" id="1079267"/>
    <lineage>
        <taxon>Eukaryota</taxon>
        <taxon>Fungi</taxon>
        <taxon>Dikarya</taxon>
        <taxon>Ascomycota</taxon>
        <taxon>Pezizomycotina</taxon>
        <taxon>Sordariomycetes</taxon>
        <taxon>Hypocreomycetidae</taxon>
        <taxon>Hypocreales</taxon>
        <taxon>Nectriaceae</taxon>
        <taxon>Dactylonectria</taxon>
    </lineage>
</organism>
<accession>A0A9P9EY24</accession>
<keyword evidence="3" id="KW-1185">Reference proteome</keyword>
<dbReference type="AlphaFoldDB" id="A0A9P9EY24"/>
<keyword evidence="1" id="KW-0472">Membrane</keyword>
<evidence type="ECO:0000256" key="1">
    <source>
        <dbReference type="SAM" id="Phobius"/>
    </source>
</evidence>
<feature type="transmembrane region" description="Helical" evidence="1">
    <location>
        <begin position="6"/>
        <end position="25"/>
    </location>
</feature>
<gene>
    <name evidence="2" type="ORF">B0J13DRAFT_524465</name>
</gene>
<comment type="caution">
    <text evidence="2">The sequence shown here is derived from an EMBL/GenBank/DDBJ whole genome shotgun (WGS) entry which is preliminary data.</text>
</comment>
<proteinExistence type="predicted"/>